<organism evidence="2 3">
    <name type="scientific">Microbacterium radiodurans</name>
    <dbReference type="NCBI Taxonomy" id="661398"/>
    <lineage>
        <taxon>Bacteria</taxon>
        <taxon>Bacillati</taxon>
        <taxon>Actinomycetota</taxon>
        <taxon>Actinomycetes</taxon>
        <taxon>Micrococcales</taxon>
        <taxon>Microbacteriaceae</taxon>
        <taxon>Microbacterium</taxon>
    </lineage>
</organism>
<name>A0A5J5IYC3_9MICO</name>
<evidence type="ECO:0000256" key="1">
    <source>
        <dbReference type="SAM" id="Phobius"/>
    </source>
</evidence>
<accession>A0A5J5IYC3</accession>
<protein>
    <submittedName>
        <fullName evidence="2">Uncharacterized protein</fullName>
    </submittedName>
</protein>
<keyword evidence="1" id="KW-1133">Transmembrane helix</keyword>
<gene>
    <name evidence="2" type="ORF">F6B42_04815</name>
</gene>
<sequence>MSAPSRGRFVFLSAIEFLFATLFAVAFAIAGHGWGIATVIIAVGAGWATTRFLTEVPQWVRTVVVIAVVIGMLALGFFARPAVAVGLAAMFGYFSGWFLTFAVSPIRATRWRAVTSPAR</sequence>
<keyword evidence="3" id="KW-1185">Reference proteome</keyword>
<dbReference type="Proteomes" id="UP000327039">
    <property type="component" value="Unassembled WGS sequence"/>
</dbReference>
<dbReference type="EMBL" id="VYRZ01000001">
    <property type="protein sequence ID" value="KAA9089782.1"/>
    <property type="molecule type" value="Genomic_DNA"/>
</dbReference>
<keyword evidence="1" id="KW-0812">Transmembrane</keyword>
<feature type="transmembrane region" description="Helical" evidence="1">
    <location>
        <begin position="9"/>
        <end position="29"/>
    </location>
</feature>
<reference evidence="3" key="1">
    <citation type="submission" date="2019-09" db="EMBL/GenBank/DDBJ databases">
        <title>Mumia zhuanghuii sp. nov. isolated from the intestinal contents of plateau pika (Ochotona curzoniae) in the Qinghai-Tibet plateau of China.</title>
        <authorList>
            <person name="Tian Z."/>
        </authorList>
    </citation>
    <scope>NUCLEOTIDE SEQUENCE [LARGE SCALE GENOMIC DNA]</scope>
    <source>
        <strain evidence="3">DSM 25564</strain>
    </source>
</reference>
<feature type="transmembrane region" description="Helical" evidence="1">
    <location>
        <begin position="84"/>
        <end position="103"/>
    </location>
</feature>
<dbReference type="AlphaFoldDB" id="A0A5J5IYC3"/>
<keyword evidence="1" id="KW-0472">Membrane</keyword>
<feature type="transmembrane region" description="Helical" evidence="1">
    <location>
        <begin position="35"/>
        <end position="53"/>
    </location>
</feature>
<comment type="caution">
    <text evidence="2">The sequence shown here is derived from an EMBL/GenBank/DDBJ whole genome shotgun (WGS) entry which is preliminary data.</text>
</comment>
<feature type="transmembrane region" description="Helical" evidence="1">
    <location>
        <begin position="60"/>
        <end position="78"/>
    </location>
</feature>
<dbReference type="RefSeq" id="WP_150418413.1">
    <property type="nucleotide sequence ID" value="NZ_VYRZ01000001.1"/>
</dbReference>
<proteinExistence type="predicted"/>
<evidence type="ECO:0000313" key="3">
    <source>
        <dbReference type="Proteomes" id="UP000327039"/>
    </source>
</evidence>
<evidence type="ECO:0000313" key="2">
    <source>
        <dbReference type="EMBL" id="KAA9089782.1"/>
    </source>
</evidence>
<dbReference type="OrthoDB" id="5123893at2"/>